<reference evidence="3" key="2">
    <citation type="submission" date="2015-01" db="EMBL/GenBank/DDBJ databases">
        <title>Evolutionary Origins and Diversification of the Mycorrhizal Mutualists.</title>
        <authorList>
            <consortium name="DOE Joint Genome Institute"/>
            <consortium name="Mycorrhizal Genomics Consortium"/>
            <person name="Kohler A."/>
            <person name="Kuo A."/>
            <person name="Nagy L.G."/>
            <person name="Floudas D."/>
            <person name="Copeland A."/>
            <person name="Barry K.W."/>
            <person name="Cichocki N."/>
            <person name="Veneault-Fourrey C."/>
            <person name="LaButti K."/>
            <person name="Lindquist E.A."/>
            <person name="Lipzen A."/>
            <person name="Lundell T."/>
            <person name="Morin E."/>
            <person name="Murat C."/>
            <person name="Riley R."/>
            <person name="Ohm R."/>
            <person name="Sun H."/>
            <person name="Tunlid A."/>
            <person name="Henrissat B."/>
            <person name="Grigoriev I.V."/>
            <person name="Hibbett D.S."/>
            <person name="Martin F."/>
        </authorList>
    </citation>
    <scope>NUCLEOTIDE SEQUENCE [LARGE SCALE GENOMIC DNA]</scope>
    <source>
        <strain evidence="3">441</strain>
    </source>
</reference>
<evidence type="ECO:0008006" key="4">
    <source>
        <dbReference type="Google" id="ProtNLM"/>
    </source>
</evidence>
<name>A0A0C9YY42_9AGAM</name>
<dbReference type="EMBL" id="KN833748">
    <property type="protein sequence ID" value="KIK21706.1"/>
    <property type="molecule type" value="Genomic_DNA"/>
</dbReference>
<dbReference type="AlphaFoldDB" id="A0A0C9YY42"/>
<reference evidence="2 3" key="1">
    <citation type="submission" date="2014-04" db="EMBL/GenBank/DDBJ databases">
        <authorList>
            <consortium name="DOE Joint Genome Institute"/>
            <person name="Kuo A."/>
            <person name="Kohler A."/>
            <person name="Costa M.D."/>
            <person name="Nagy L.G."/>
            <person name="Floudas D."/>
            <person name="Copeland A."/>
            <person name="Barry K.W."/>
            <person name="Cichocki N."/>
            <person name="Veneault-Fourrey C."/>
            <person name="LaButti K."/>
            <person name="Lindquist E.A."/>
            <person name="Lipzen A."/>
            <person name="Lundell T."/>
            <person name="Morin E."/>
            <person name="Murat C."/>
            <person name="Sun H."/>
            <person name="Tunlid A."/>
            <person name="Henrissat B."/>
            <person name="Grigoriev I.V."/>
            <person name="Hibbett D.S."/>
            <person name="Martin F."/>
            <person name="Nordberg H.P."/>
            <person name="Cantor M.N."/>
            <person name="Hua S.X."/>
        </authorList>
    </citation>
    <scope>NUCLEOTIDE SEQUENCE [LARGE SCALE GENOMIC DNA]</scope>
    <source>
        <strain evidence="2 3">441</strain>
    </source>
</reference>
<dbReference type="OrthoDB" id="418595at2759"/>
<protein>
    <recommendedName>
        <fullName evidence="4">CBS domain-containing protein</fullName>
    </recommendedName>
</protein>
<dbReference type="Gene3D" id="3.10.580.10">
    <property type="entry name" value="CBS-domain"/>
    <property type="match status" value="1"/>
</dbReference>
<dbReference type="Proteomes" id="UP000054018">
    <property type="component" value="Unassembled WGS sequence"/>
</dbReference>
<accession>A0A0C9YY42</accession>
<dbReference type="HOGENOM" id="CLU_2868563_0_0_1"/>
<dbReference type="InterPro" id="IPR046342">
    <property type="entry name" value="CBS_dom_sf"/>
</dbReference>
<feature type="signal peptide" evidence="1">
    <location>
        <begin position="1"/>
        <end position="21"/>
    </location>
</feature>
<evidence type="ECO:0000313" key="2">
    <source>
        <dbReference type="EMBL" id="KIK21706.1"/>
    </source>
</evidence>
<proteinExistence type="predicted"/>
<organism evidence="2 3">
    <name type="scientific">Pisolithus microcarpus 441</name>
    <dbReference type="NCBI Taxonomy" id="765257"/>
    <lineage>
        <taxon>Eukaryota</taxon>
        <taxon>Fungi</taxon>
        <taxon>Dikarya</taxon>
        <taxon>Basidiomycota</taxon>
        <taxon>Agaricomycotina</taxon>
        <taxon>Agaricomycetes</taxon>
        <taxon>Agaricomycetidae</taxon>
        <taxon>Boletales</taxon>
        <taxon>Sclerodermatineae</taxon>
        <taxon>Pisolithaceae</taxon>
        <taxon>Pisolithus</taxon>
    </lineage>
</organism>
<keyword evidence="3" id="KW-1185">Reference proteome</keyword>
<dbReference type="STRING" id="765257.A0A0C9YY42"/>
<evidence type="ECO:0000256" key="1">
    <source>
        <dbReference type="SAM" id="SignalP"/>
    </source>
</evidence>
<gene>
    <name evidence="2" type="ORF">PISMIDRAFT_103569</name>
</gene>
<sequence>MLTVKLGSALIVLKSITVTEVSQLCATKRMDCILIVDNEERPSRIFTAKDMAHRVHRLSLTFQS</sequence>
<evidence type="ECO:0000313" key="3">
    <source>
        <dbReference type="Proteomes" id="UP000054018"/>
    </source>
</evidence>
<keyword evidence="1" id="KW-0732">Signal</keyword>
<feature type="chain" id="PRO_5002217829" description="CBS domain-containing protein" evidence="1">
    <location>
        <begin position="22"/>
        <end position="64"/>
    </location>
</feature>